<dbReference type="PROSITE" id="PS00903">
    <property type="entry name" value="CYT_DCMP_DEAMINASES_1"/>
    <property type="match status" value="1"/>
</dbReference>
<dbReference type="GO" id="GO:0055086">
    <property type="term" value="P:nucleobase-containing small molecule metabolic process"/>
    <property type="evidence" value="ECO:0007669"/>
    <property type="project" value="UniProtKB-ARBA"/>
</dbReference>
<comment type="caution">
    <text evidence="6">The sequence shown here is derived from an EMBL/GenBank/DDBJ whole genome shotgun (WGS) entry which is preliminary data.</text>
</comment>
<keyword evidence="3" id="KW-0378">Hydrolase</keyword>
<dbReference type="CDD" id="cd01283">
    <property type="entry name" value="cytidine_deaminase"/>
    <property type="match status" value="1"/>
</dbReference>
<keyword evidence="2" id="KW-0479">Metal-binding</keyword>
<dbReference type="OrthoDB" id="9795347at2"/>
<dbReference type="GO" id="GO:0005829">
    <property type="term" value="C:cytosol"/>
    <property type="evidence" value="ECO:0007669"/>
    <property type="project" value="TreeGrafter"/>
</dbReference>
<proteinExistence type="inferred from homology"/>
<dbReference type="SUPFAM" id="SSF53927">
    <property type="entry name" value="Cytidine deaminase-like"/>
    <property type="match status" value="1"/>
</dbReference>
<dbReference type="PROSITE" id="PS51747">
    <property type="entry name" value="CYT_DCMP_DEAMINASES_2"/>
    <property type="match status" value="1"/>
</dbReference>
<dbReference type="AlphaFoldDB" id="A0A2P6M6N9"/>
<evidence type="ECO:0000256" key="4">
    <source>
        <dbReference type="ARBA" id="ARBA00022833"/>
    </source>
</evidence>
<dbReference type="Proteomes" id="UP000241736">
    <property type="component" value="Unassembled WGS sequence"/>
</dbReference>
<dbReference type="GO" id="GO:0072527">
    <property type="term" value="P:pyrimidine-containing compound metabolic process"/>
    <property type="evidence" value="ECO:0007669"/>
    <property type="project" value="UniProtKB-ARBA"/>
</dbReference>
<evidence type="ECO:0000313" key="6">
    <source>
        <dbReference type="EMBL" id="PRH81658.1"/>
    </source>
</evidence>
<dbReference type="InterPro" id="IPR016193">
    <property type="entry name" value="Cytidine_deaminase-like"/>
</dbReference>
<name>A0A2P6M6N9_9GAMM</name>
<keyword evidence="4" id="KW-0862">Zinc</keyword>
<gene>
    <name evidence="6" type="ORF">C6N40_11270</name>
</gene>
<feature type="domain" description="CMP/dCMP-type deaminase" evidence="5">
    <location>
        <begin position="5"/>
        <end position="137"/>
    </location>
</feature>
<protein>
    <submittedName>
        <fullName evidence="6">Cytidine deaminase</fullName>
    </submittedName>
</protein>
<evidence type="ECO:0000313" key="7">
    <source>
        <dbReference type="Proteomes" id="UP000241736"/>
    </source>
</evidence>
<accession>A0A2P6M6N9</accession>
<dbReference type="Pfam" id="PF00383">
    <property type="entry name" value="dCMP_cyt_deam_1"/>
    <property type="match status" value="1"/>
</dbReference>
<evidence type="ECO:0000256" key="1">
    <source>
        <dbReference type="ARBA" id="ARBA00006576"/>
    </source>
</evidence>
<dbReference type="PANTHER" id="PTHR11644:SF2">
    <property type="entry name" value="CYTIDINE DEAMINASE"/>
    <property type="match status" value="1"/>
</dbReference>
<evidence type="ECO:0000259" key="5">
    <source>
        <dbReference type="PROSITE" id="PS51747"/>
    </source>
</evidence>
<dbReference type="GO" id="GO:0008270">
    <property type="term" value="F:zinc ion binding"/>
    <property type="evidence" value="ECO:0007669"/>
    <property type="project" value="InterPro"/>
</dbReference>
<dbReference type="InterPro" id="IPR002125">
    <property type="entry name" value="CMP_dCMP_dom"/>
</dbReference>
<keyword evidence="7" id="KW-1185">Reference proteome</keyword>
<dbReference type="GO" id="GO:0004126">
    <property type="term" value="F:cytidine deaminase activity"/>
    <property type="evidence" value="ECO:0007669"/>
    <property type="project" value="UniProtKB-ARBA"/>
</dbReference>
<reference evidence="6 7" key="1">
    <citation type="submission" date="2018-03" db="EMBL/GenBank/DDBJ databases">
        <title>Arenimonas caeni sp. nov., isolated from activated sludge.</title>
        <authorList>
            <person name="Liu H."/>
        </authorList>
    </citation>
    <scope>NUCLEOTIDE SEQUENCE [LARGE SCALE GENOMIC DNA]</scope>
    <source>
        <strain evidence="7">z29</strain>
    </source>
</reference>
<evidence type="ECO:0000256" key="2">
    <source>
        <dbReference type="ARBA" id="ARBA00022723"/>
    </source>
</evidence>
<organism evidence="6 7">
    <name type="scientific">Arenimonas caeni</name>
    <dbReference type="NCBI Taxonomy" id="2058085"/>
    <lineage>
        <taxon>Bacteria</taxon>
        <taxon>Pseudomonadati</taxon>
        <taxon>Pseudomonadota</taxon>
        <taxon>Gammaproteobacteria</taxon>
        <taxon>Lysobacterales</taxon>
        <taxon>Lysobacteraceae</taxon>
        <taxon>Arenimonas</taxon>
    </lineage>
</organism>
<dbReference type="EMBL" id="PVLF01000019">
    <property type="protein sequence ID" value="PRH81658.1"/>
    <property type="molecule type" value="Genomic_DNA"/>
</dbReference>
<dbReference type="InterPro" id="IPR016192">
    <property type="entry name" value="APOBEC/CMP_deaminase_Zn-bd"/>
</dbReference>
<dbReference type="GO" id="GO:0042802">
    <property type="term" value="F:identical protein binding"/>
    <property type="evidence" value="ECO:0007669"/>
    <property type="project" value="UniProtKB-ARBA"/>
</dbReference>
<dbReference type="PANTHER" id="PTHR11644">
    <property type="entry name" value="CYTIDINE DEAMINASE"/>
    <property type="match status" value="1"/>
</dbReference>
<dbReference type="InterPro" id="IPR050202">
    <property type="entry name" value="Cyt/Deoxycyt_deaminase"/>
</dbReference>
<dbReference type="Gene3D" id="3.40.140.10">
    <property type="entry name" value="Cytidine Deaminase, domain 2"/>
    <property type="match status" value="1"/>
</dbReference>
<evidence type="ECO:0000256" key="3">
    <source>
        <dbReference type="ARBA" id="ARBA00022801"/>
    </source>
</evidence>
<sequence length="138" mass="14613">MPDNSQREMLVDFAEHHLEQAHAPWSGLLVGAAVLTLDGGIHFGCNVESAAFPLGGCAERHAIAAAVLAEGPDMRVVAVAIAARDANGRVMAVPPCGGCRQMIREFGPQAEVGWRTGDRTAAWHAIGHLLPEAFELPQ</sequence>
<dbReference type="NCBIfam" id="NF004064">
    <property type="entry name" value="PRK05578.1"/>
    <property type="match status" value="1"/>
</dbReference>
<comment type="similarity">
    <text evidence="1">Belongs to the cytidine and deoxycytidylate deaminase family.</text>
</comment>
<dbReference type="RefSeq" id="WP_106991131.1">
    <property type="nucleotide sequence ID" value="NZ_JAVEVW010000098.1"/>
</dbReference>